<dbReference type="EMBL" id="DLUI01000008">
    <property type="protein sequence ID" value="DAB39499.1"/>
    <property type="molecule type" value="Genomic_DNA"/>
</dbReference>
<dbReference type="InterPro" id="IPR043128">
    <property type="entry name" value="Rev_trsase/Diguanyl_cyclase"/>
</dbReference>
<dbReference type="InterPro" id="IPR003607">
    <property type="entry name" value="HD/PDEase_dom"/>
</dbReference>
<evidence type="ECO:0000313" key="3">
    <source>
        <dbReference type="Proteomes" id="UP000228859"/>
    </source>
</evidence>
<evidence type="ECO:0000259" key="1">
    <source>
        <dbReference type="PROSITE" id="PS51832"/>
    </source>
</evidence>
<dbReference type="Gene3D" id="1.10.3210.10">
    <property type="entry name" value="Hypothetical protein af1432"/>
    <property type="match status" value="1"/>
</dbReference>
<dbReference type="PANTHER" id="PTHR45228">
    <property type="entry name" value="CYCLIC DI-GMP PHOSPHODIESTERASE TM_0186-RELATED"/>
    <property type="match status" value="1"/>
</dbReference>
<dbReference type="SUPFAM" id="SSF55073">
    <property type="entry name" value="Nucleotide cyclase"/>
    <property type="match status" value="1"/>
</dbReference>
<evidence type="ECO:0000313" key="2">
    <source>
        <dbReference type="EMBL" id="DAB39499.1"/>
    </source>
</evidence>
<name>A0A2D3WQF6_9BACT</name>
<feature type="domain" description="HD-GYP" evidence="1">
    <location>
        <begin position="1"/>
        <end position="121"/>
    </location>
</feature>
<protein>
    <recommendedName>
        <fullName evidence="1">HD-GYP domain-containing protein</fullName>
    </recommendedName>
</protein>
<gene>
    <name evidence="2" type="ORF">CFH83_00465</name>
</gene>
<organism evidence="2 3">
    <name type="scientific">Sulfuricurvum kujiense</name>
    <dbReference type="NCBI Taxonomy" id="148813"/>
    <lineage>
        <taxon>Bacteria</taxon>
        <taxon>Pseudomonadati</taxon>
        <taxon>Campylobacterota</taxon>
        <taxon>Epsilonproteobacteria</taxon>
        <taxon>Campylobacterales</taxon>
        <taxon>Sulfurimonadaceae</taxon>
        <taxon>Sulfuricurvum</taxon>
    </lineage>
</organism>
<dbReference type="PANTHER" id="PTHR45228:SF1">
    <property type="entry name" value="CYCLIC DI-GMP PHOSPHODIESTERASE TM_0186"/>
    <property type="match status" value="1"/>
</dbReference>
<dbReference type="InterPro" id="IPR052020">
    <property type="entry name" value="Cyclic_di-GMP/3'3'-cGAMP_PDE"/>
</dbReference>
<dbReference type="Proteomes" id="UP000228859">
    <property type="component" value="Unassembled WGS sequence"/>
</dbReference>
<dbReference type="Pfam" id="PF13487">
    <property type="entry name" value="HD_5"/>
    <property type="match status" value="1"/>
</dbReference>
<dbReference type="SUPFAM" id="SSF109604">
    <property type="entry name" value="HD-domain/PDEase-like"/>
    <property type="match status" value="1"/>
</dbReference>
<dbReference type="CDD" id="cd00077">
    <property type="entry name" value="HDc"/>
    <property type="match status" value="1"/>
</dbReference>
<accession>A0A2D3WQF6</accession>
<sequence length="257" mass="29534">MTKLEYELIKEHARAGYEVLSTVHLYKELADIMIDHHERYDGSGYPYGKKGGEISMLGHIMAVADSFDAMTTNRIYKPRKEIDESLIELNELSGKWYHPAVVNAASKVLADVTIDTSITQMGSSALEEERMSYFFKDRLTKLYNEDYFMMTFNGRSRHPKPDKLWIISLVDFHHYNKTHGWEGGNVLISEFADYLVMRLPKHLIFRIWGDRFVLADFEGDIETLISESPLSSAGVGTKTKEIVNIPDNLEELMLEKV</sequence>
<proteinExistence type="predicted"/>
<dbReference type="Gene3D" id="3.30.70.270">
    <property type="match status" value="1"/>
</dbReference>
<dbReference type="InterPro" id="IPR029787">
    <property type="entry name" value="Nucleotide_cyclase"/>
</dbReference>
<dbReference type="AlphaFoldDB" id="A0A2D3WQF6"/>
<dbReference type="Pfam" id="PF00990">
    <property type="entry name" value="GGDEF"/>
    <property type="match status" value="1"/>
</dbReference>
<dbReference type="PROSITE" id="PS51832">
    <property type="entry name" value="HD_GYP"/>
    <property type="match status" value="1"/>
</dbReference>
<dbReference type="InterPro" id="IPR000160">
    <property type="entry name" value="GGDEF_dom"/>
</dbReference>
<comment type="caution">
    <text evidence="2">The sequence shown here is derived from an EMBL/GenBank/DDBJ whole genome shotgun (WGS) entry which is preliminary data.</text>
</comment>
<dbReference type="InterPro" id="IPR037522">
    <property type="entry name" value="HD_GYP_dom"/>
</dbReference>
<reference evidence="2 3" key="1">
    <citation type="journal article" date="2017" name="Front. Microbiol.">
        <title>Comparative Genomic Analysis of the Class Epsilonproteobacteria and Proposed Reclassification to Epsilonbacteraeota (phyl. nov.).</title>
        <authorList>
            <person name="Waite D.W."/>
            <person name="Vanwonterghem I."/>
            <person name="Rinke C."/>
            <person name="Parks D.H."/>
            <person name="Zhang Y."/>
            <person name="Takai K."/>
            <person name="Sievert S.M."/>
            <person name="Simon J."/>
            <person name="Campbell B.J."/>
            <person name="Hanson T.E."/>
            <person name="Woyke T."/>
            <person name="Klotz M.G."/>
            <person name="Hugenholtz P."/>
        </authorList>
    </citation>
    <scope>NUCLEOTIDE SEQUENCE [LARGE SCALE GENOMIC DNA]</scope>
    <source>
        <strain evidence="2">UBA12443</strain>
    </source>
</reference>